<dbReference type="InterPro" id="IPR005835">
    <property type="entry name" value="NTP_transferase_dom"/>
</dbReference>
<evidence type="ECO:0000313" key="2">
    <source>
        <dbReference type="EMBL" id="OGC80264.1"/>
    </source>
</evidence>
<protein>
    <recommendedName>
        <fullName evidence="1">Nucleotidyl transferase domain-containing protein</fullName>
    </recommendedName>
</protein>
<proteinExistence type="predicted"/>
<reference evidence="2 3" key="1">
    <citation type="journal article" date="2016" name="Nat. Commun.">
        <title>Thousands of microbial genomes shed light on interconnected biogeochemical processes in an aquifer system.</title>
        <authorList>
            <person name="Anantharaman K."/>
            <person name="Brown C.T."/>
            <person name="Hug L.A."/>
            <person name="Sharon I."/>
            <person name="Castelle C.J."/>
            <person name="Probst A.J."/>
            <person name="Thomas B.C."/>
            <person name="Singh A."/>
            <person name="Wilkins M.J."/>
            <person name="Karaoz U."/>
            <person name="Brodie E.L."/>
            <person name="Williams K.H."/>
            <person name="Hubbard S.S."/>
            <person name="Banfield J.F."/>
        </authorList>
    </citation>
    <scope>NUCLEOTIDE SEQUENCE [LARGE SCALE GENOMIC DNA]</scope>
</reference>
<feature type="domain" description="Nucleotidyl transferase" evidence="1">
    <location>
        <begin position="3"/>
        <end position="213"/>
    </location>
</feature>
<dbReference type="InterPro" id="IPR029044">
    <property type="entry name" value="Nucleotide-diphossugar_trans"/>
</dbReference>
<organism evidence="2 3">
    <name type="scientific">Candidatus Adlerbacteria bacterium RIFCSPLOWO2_01_FULL_51_16</name>
    <dbReference type="NCBI Taxonomy" id="1797243"/>
    <lineage>
        <taxon>Bacteria</taxon>
        <taxon>Candidatus Adleribacteriota</taxon>
    </lineage>
</organism>
<evidence type="ECO:0000313" key="3">
    <source>
        <dbReference type="Proteomes" id="UP000176185"/>
    </source>
</evidence>
<evidence type="ECO:0000259" key="1">
    <source>
        <dbReference type="Pfam" id="PF00483"/>
    </source>
</evidence>
<dbReference type="EMBL" id="MEWX01000026">
    <property type="protein sequence ID" value="OGC80264.1"/>
    <property type="molecule type" value="Genomic_DNA"/>
</dbReference>
<accession>A0A1F4XFA3</accession>
<dbReference type="STRING" id="1797243.A2943_00100"/>
<dbReference type="AlphaFoldDB" id="A0A1F4XFA3"/>
<dbReference type="Proteomes" id="UP000176185">
    <property type="component" value="Unassembled WGS sequence"/>
</dbReference>
<gene>
    <name evidence="2" type="ORF">A2943_00100</name>
</gene>
<dbReference type="CDD" id="cd04181">
    <property type="entry name" value="NTP_transferase"/>
    <property type="match status" value="1"/>
</dbReference>
<sequence length="231" mass="26147">MQAVILAGGLGNRLRPITLEIPKPLVPVKKRPILNHHVAFLINGGVEEIFVIVNIAEAADYDRWIKTWSDEPWMARVRVVYEKESRGTFGSLQTVLPMLNKERLIISNGDSLMDFDMQELIRSHTQGGTLVTTALGTTEDPYEYGVAIIQDGRIERFTKNPAEPNSGHISMGLYVVEPAVLELLEDRIQSFEYDVLTALSLQKENNGGIMKNSRFYECGTLSRWERAIKEW</sequence>
<dbReference type="InterPro" id="IPR050486">
    <property type="entry name" value="Mannose-1P_guanyltransferase"/>
</dbReference>
<dbReference type="Pfam" id="PF00483">
    <property type="entry name" value="NTP_transferase"/>
    <property type="match status" value="1"/>
</dbReference>
<dbReference type="Gene3D" id="3.90.550.10">
    <property type="entry name" value="Spore Coat Polysaccharide Biosynthesis Protein SpsA, Chain A"/>
    <property type="match status" value="1"/>
</dbReference>
<name>A0A1F4XFA3_9BACT</name>
<comment type="caution">
    <text evidence="2">The sequence shown here is derived from an EMBL/GenBank/DDBJ whole genome shotgun (WGS) entry which is preliminary data.</text>
</comment>
<dbReference type="PANTHER" id="PTHR22572">
    <property type="entry name" value="SUGAR-1-PHOSPHATE GUANYL TRANSFERASE"/>
    <property type="match status" value="1"/>
</dbReference>
<dbReference type="SUPFAM" id="SSF53448">
    <property type="entry name" value="Nucleotide-diphospho-sugar transferases"/>
    <property type="match status" value="1"/>
</dbReference>